<sequence length="55" mass="6221">TNQSIFDRVINSHHKGEFLGNLQCCNSFTGKKIVSYIKAEDGPVFTVYSEMELHS</sequence>
<keyword evidence="2" id="KW-1185">Reference proteome</keyword>
<protein>
    <submittedName>
        <fullName evidence="1">Uncharacterized protein</fullName>
    </submittedName>
</protein>
<accession>A0ABN8M3P9</accession>
<comment type="caution">
    <text evidence="1">The sequence shown here is derived from an EMBL/GenBank/DDBJ whole genome shotgun (WGS) entry which is preliminary data.</text>
</comment>
<feature type="non-terminal residue" evidence="1">
    <location>
        <position position="1"/>
    </location>
</feature>
<evidence type="ECO:0000313" key="2">
    <source>
        <dbReference type="Proteomes" id="UP001159427"/>
    </source>
</evidence>
<proteinExistence type="predicted"/>
<name>A0ABN8M3P9_9CNID</name>
<organism evidence="1 2">
    <name type="scientific">Porites evermanni</name>
    <dbReference type="NCBI Taxonomy" id="104178"/>
    <lineage>
        <taxon>Eukaryota</taxon>
        <taxon>Metazoa</taxon>
        <taxon>Cnidaria</taxon>
        <taxon>Anthozoa</taxon>
        <taxon>Hexacorallia</taxon>
        <taxon>Scleractinia</taxon>
        <taxon>Fungiina</taxon>
        <taxon>Poritidae</taxon>
        <taxon>Porites</taxon>
    </lineage>
</organism>
<dbReference type="Proteomes" id="UP001159427">
    <property type="component" value="Unassembled WGS sequence"/>
</dbReference>
<reference evidence="1 2" key="1">
    <citation type="submission" date="2022-05" db="EMBL/GenBank/DDBJ databases">
        <authorList>
            <consortium name="Genoscope - CEA"/>
            <person name="William W."/>
        </authorList>
    </citation>
    <scope>NUCLEOTIDE SEQUENCE [LARGE SCALE GENOMIC DNA]</scope>
</reference>
<gene>
    <name evidence="1" type="ORF">PEVE_00021352</name>
</gene>
<evidence type="ECO:0000313" key="1">
    <source>
        <dbReference type="EMBL" id="CAH3024030.1"/>
    </source>
</evidence>
<dbReference type="EMBL" id="CALNXI010000286">
    <property type="protein sequence ID" value="CAH3024030.1"/>
    <property type="molecule type" value="Genomic_DNA"/>
</dbReference>